<dbReference type="AlphaFoldDB" id="A0A0N5DBU3"/>
<dbReference type="PANTHER" id="PTHR21093:SF2">
    <property type="entry name" value="DIVERGENT PROTEIN KINASE DOMAIN 1C"/>
    <property type="match status" value="1"/>
</dbReference>
<dbReference type="InterPro" id="IPR022049">
    <property type="entry name" value="FAM69_kinase_dom"/>
</dbReference>
<dbReference type="WBParaSite" id="TCLT_0001066001-mRNA-1">
    <property type="protein sequence ID" value="TCLT_0001066001-mRNA-1"/>
    <property type="gene ID" value="TCLT_0001066001"/>
</dbReference>
<dbReference type="EMBL" id="UYYF01005233">
    <property type="protein sequence ID" value="VDN08353.1"/>
    <property type="molecule type" value="Genomic_DNA"/>
</dbReference>
<dbReference type="OrthoDB" id="8543887at2759"/>
<sequence length="339" mass="40612">MKDTNICICRKNNFVNFSAHEILIDLCKKYTEQKVSGDLCNRLCYWRNWDVQNIYERNKVVIIIKDGGQEVILKSNYPWIDDFDFLDPRIKENDFFNAVLGLVNYNLRLDWPEHYKQHLIETVWPVYARKYRSRLSDADRRSLWALLSQDEYITFRLLRSLGVTPKIIGSCGHFYQVEKLVPFHMKKFYLNLKAKILRHLMGTLKLLDEFLNEPLQWCDVKFDNLGLSADYPKRFLVLDADMLYTKSRLKMLLTNRRCDKDSDCHFFDCHAKCINETKFCSDRTNSNLHVFCKKLIHEIYGEFWTKSFRYLAVCYDSSVTFEKRMDELRLLWSWDLSDL</sequence>
<organism evidence="4">
    <name type="scientific">Thelazia callipaeda</name>
    <name type="common">Oriental eyeworm</name>
    <name type="synonym">Parasitic nematode</name>
    <dbReference type="NCBI Taxonomy" id="103827"/>
    <lineage>
        <taxon>Eukaryota</taxon>
        <taxon>Metazoa</taxon>
        <taxon>Ecdysozoa</taxon>
        <taxon>Nematoda</taxon>
        <taxon>Chromadorea</taxon>
        <taxon>Rhabditida</taxon>
        <taxon>Spirurina</taxon>
        <taxon>Spiruromorpha</taxon>
        <taxon>Thelazioidea</taxon>
        <taxon>Thelaziidae</taxon>
        <taxon>Thelazia</taxon>
    </lineage>
</organism>
<dbReference type="Pfam" id="PF12260">
    <property type="entry name" value="PIP49_C"/>
    <property type="match status" value="1"/>
</dbReference>
<name>A0A0N5DBU3_THECL</name>
<reference evidence="2 3" key="2">
    <citation type="submission" date="2018-11" db="EMBL/GenBank/DDBJ databases">
        <authorList>
            <consortium name="Pathogen Informatics"/>
        </authorList>
    </citation>
    <scope>NUCLEOTIDE SEQUENCE [LARGE SCALE GENOMIC DNA]</scope>
</reference>
<evidence type="ECO:0000259" key="1">
    <source>
        <dbReference type="Pfam" id="PF12260"/>
    </source>
</evidence>
<reference evidence="4" key="1">
    <citation type="submission" date="2017-02" db="UniProtKB">
        <authorList>
            <consortium name="WormBaseParasite"/>
        </authorList>
    </citation>
    <scope>IDENTIFICATION</scope>
</reference>
<feature type="domain" description="FAM69 protein-kinase" evidence="1">
    <location>
        <begin position="143"/>
        <end position="299"/>
    </location>
</feature>
<evidence type="ECO:0000313" key="2">
    <source>
        <dbReference type="EMBL" id="VDN08353.1"/>
    </source>
</evidence>
<protein>
    <submittedName>
        <fullName evidence="4">PIP49_C domain-containing protein</fullName>
    </submittedName>
</protein>
<gene>
    <name evidence="2" type="ORF">TCLT_LOCUS10644</name>
</gene>
<evidence type="ECO:0000313" key="3">
    <source>
        <dbReference type="Proteomes" id="UP000276776"/>
    </source>
</evidence>
<proteinExistence type="predicted"/>
<dbReference type="PANTHER" id="PTHR21093">
    <property type="entry name" value="DIVERGENT PROTEIN KINASE DOMAIN 1C-RELATED"/>
    <property type="match status" value="1"/>
</dbReference>
<dbReference type="Proteomes" id="UP000276776">
    <property type="component" value="Unassembled WGS sequence"/>
</dbReference>
<dbReference type="OMA" id="KEHQVPG"/>
<keyword evidence="3" id="KW-1185">Reference proteome</keyword>
<accession>A0A0N5DBU3</accession>
<evidence type="ECO:0000313" key="4">
    <source>
        <dbReference type="WBParaSite" id="TCLT_0001066001-mRNA-1"/>
    </source>
</evidence>